<sequence length="74" mass="8682">MTTIYRLEVCHQTWKMEMHQQPFKIRTPREPTIKDLEDSPETTPQNQDKGKQPEQTGYGLHNAQDVDEDDLPTN</sequence>
<dbReference type="VEuPathDB" id="FungiDB:PSTT_10735"/>
<comment type="caution">
    <text evidence="2">The sequence shown here is derived from an EMBL/GenBank/DDBJ whole genome shotgun (WGS) entry which is preliminary data.</text>
</comment>
<accession>A0A2S4V367</accession>
<gene>
    <name evidence="2" type="ORF">PSTT_10735</name>
</gene>
<feature type="region of interest" description="Disordered" evidence="1">
    <location>
        <begin position="18"/>
        <end position="74"/>
    </location>
</feature>
<organism evidence="2 3">
    <name type="scientific">Puccinia striiformis</name>
    <dbReference type="NCBI Taxonomy" id="27350"/>
    <lineage>
        <taxon>Eukaryota</taxon>
        <taxon>Fungi</taxon>
        <taxon>Dikarya</taxon>
        <taxon>Basidiomycota</taxon>
        <taxon>Pucciniomycotina</taxon>
        <taxon>Pucciniomycetes</taxon>
        <taxon>Pucciniales</taxon>
        <taxon>Pucciniaceae</taxon>
        <taxon>Puccinia</taxon>
    </lineage>
</organism>
<name>A0A2S4V367_9BASI</name>
<dbReference type="EMBL" id="PKSL01000118">
    <property type="protein sequence ID" value="POW03920.1"/>
    <property type="molecule type" value="Genomic_DNA"/>
</dbReference>
<evidence type="ECO:0000313" key="3">
    <source>
        <dbReference type="Proteomes" id="UP000239156"/>
    </source>
</evidence>
<feature type="compositionally biased region" description="Acidic residues" evidence="1">
    <location>
        <begin position="65"/>
        <end position="74"/>
    </location>
</feature>
<proteinExistence type="predicted"/>
<dbReference type="Proteomes" id="UP000239156">
    <property type="component" value="Unassembled WGS sequence"/>
</dbReference>
<dbReference type="VEuPathDB" id="FungiDB:PSHT_00004"/>
<protein>
    <submittedName>
        <fullName evidence="2">Uncharacterized protein</fullName>
    </submittedName>
</protein>
<evidence type="ECO:0000256" key="1">
    <source>
        <dbReference type="SAM" id="MobiDB-lite"/>
    </source>
</evidence>
<feature type="compositionally biased region" description="Basic and acidic residues" evidence="1">
    <location>
        <begin position="27"/>
        <end position="37"/>
    </location>
</feature>
<keyword evidence="3" id="KW-1185">Reference proteome</keyword>
<reference evidence="2" key="1">
    <citation type="submission" date="2017-12" db="EMBL/GenBank/DDBJ databases">
        <title>Gene loss provides genomic basis for host adaptation in cereal stripe rust fungi.</title>
        <authorList>
            <person name="Xia C."/>
        </authorList>
    </citation>
    <scope>NUCLEOTIDE SEQUENCE [LARGE SCALE GENOMIC DNA]</scope>
    <source>
        <strain evidence="2">93-210</strain>
    </source>
</reference>
<dbReference type="AlphaFoldDB" id="A0A2S4V367"/>
<evidence type="ECO:0000313" key="2">
    <source>
        <dbReference type="EMBL" id="POW03920.1"/>
    </source>
</evidence>